<comment type="caution">
    <text evidence="4">The sequence shown here is derived from an EMBL/GenBank/DDBJ whole genome shotgun (WGS) entry which is preliminary data.</text>
</comment>
<sequence>MPFMSLGSCRDLLKCGYYPEGLPEEAVAFILKDVLRALGYIHSKGYIHRSVKASHILISGCGKVCLSGLRYACETICDGRWQRSVHNFPRSTAANLNWLSPEVLEQNLLGYNEKSDIYSLGITACELANGVVPFANISNTLMLTEKLRGITPQLIDRTTYSPSCQHYQNSDEAQENDSEGVLHTDSGVGESLSSNKHHQNPNRGSSHGHGVFKGFDSILGGDETSPKQSSSTGNHAPNSSSTTSFRIGPQAGTMFGKETYLRESDESIWRQRIFSSPFHDFVDLCLLRDPVVRPAAELLLSHEFFKQARV</sequence>
<feature type="region of interest" description="Disordered" evidence="2">
    <location>
        <begin position="161"/>
        <end position="250"/>
    </location>
</feature>
<keyword evidence="5" id="KW-1185">Reference proteome</keyword>
<dbReference type="Pfam" id="PF00069">
    <property type="entry name" value="Pkinase"/>
    <property type="match status" value="1"/>
</dbReference>
<gene>
    <name evidence="4" type="ORF">J437_LFUL008338</name>
</gene>
<dbReference type="InterPro" id="IPR000719">
    <property type="entry name" value="Prot_kinase_dom"/>
</dbReference>
<feature type="domain" description="Protein kinase" evidence="3">
    <location>
        <begin position="1"/>
        <end position="305"/>
    </location>
</feature>
<dbReference type="InterPro" id="IPR011009">
    <property type="entry name" value="Kinase-like_dom_sf"/>
</dbReference>
<dbReference type="PANTHER" id="PTHR48014:SF21">
    <property type="entry name" value="SERINE_THREONINE-PROTEIN KINASE FRAY2"/>
    <property type="match status" value="1"/>
</dbReference>
<evidence type="ECO:0000256" key="1">
    <source>
        <dbReference type="ARBA" id="ARBA00008874"/>
    </source>
</evidence>
<dbReference type="SMART" id="SM00220">
    <property type="entry name" value="S_TKc"/>
    <property type="match status" value="1"/>
</dbReference>
<reference evidence="4" key="1">
    <citation type="submission" date="2013-04" db="EMBL/GenBank/DDBJ databases">
        <authorList>
            <person name="Qu J."/>
            <person name="Murali S.C."/>
            <person name="Bandaranaike D."/>
            <person name="Bellair M."/>
            <person name="Blankenburg K."/>
            <person name="Chao H."/>
            <person name="Dinh H."/>
            <person name="Doddapaneni H."/>
            <person name="Downs B."/>
            <person name="Dugan-Rocha S."/>
            <person name="Elkadiri S."/>
            <person name="Gnanaolivu R.D."/>
            <person name="Hernandez B."/>
            <person name="Javaid M."/>
            <person name="Jayaseelan J.C."/>
            <person name="Lee S."/>
            <person name="Li M."/>
            <person name="Ming W."/>
            <person name="Munidasa M."/>
            <person name="Muniz J."/>
            <person name="Nguyen L."/>
            <person name="Ongeri F."/>
            <person name="Osuji N."/>
            <person name="Pu L.-L."/>
            <person name="Puazo M."/>
            <person name="Qu C."/>
            <person name="Quiroz J."/>
            <person name="Raj R."/>
            <person name="Weissenberger G."/>
            <person name="Xin Y."/>
            <person name="Zou X."/>
            <person name="Han Y."/>
            <person name="Richards S."/>
            <person name="Worley K."/>
            <person name="Muzny D."/>
            <person name="Gibbs R."/>
        </authorList>
    </citation>
    <scope>NUCLEOTIDE SEQUENCE</scope>
    <source>
        <strain evidence="4">Sampled in the wild</strain>
    </source>
</reference>
<feature type="non-terminal residue" evidence="4">
    <location>
        <position position="310"/>
    </location>
</feature>
<dbReference type="InterPro" id="IPR047173">
    <property type="entry name" value="STRAD_A/B-like"/>
</dbReference>
<dbReference type="OrthoDB" id="840771at2759"/>
<evidence type="ECO:0000256" key="2">
    <source>
        <dbReference type="SAM" id="MobiDB-lite"/>
    </source>
</evidence>
<evidence type="ECO:0000313" key="5">
    <source>
        <dbReference type="Proteomes" id="UP000792457"/>
    </source>
</evidence>
<dbReference type="Proteomes" id="UP000792457">
    <property type="component" value="Unassembled WGS sequence"/>
</dbReference>
<feature type="compositionally biased region" description="Polar residues" evidence="2">
    <location>
        <begin position="161"/>
        <end position="171"/>
    </location>
</feature>
<dbReference type="GO" id="GO:0005524">
    <property type="term" value="F:ATP binding"/>
    <property type="evidence" value="ECO:0007669"/>
    <property type="project" value="InterPro"/>
</dbReference>
<comment type="similarity">
    <text evidence="1">Belongs to the protein kinase superfamily. STE Ser/Thr protein kinase family. STE20 subfamily.</text>
</comment>
<dbReference type="GO" id="GO:0006611">
    <property type="term" value="P:protein export from nucleus"/>
    <property type="evidence" value="ECO:0007669"/>
    <property type="project" value="TreeGrafter"/>
</dbReference>
<feature type="compositionally biased region" description="Polar residues" evidence="2">
    <location>
        <begin position="226"/>
        <end position="245"/>
    </location>
</feature>
<dbReference type="PANTHER" id="PTHR48014">
    <property type="entry name" value="SERINE/THREONINE-PROTEIN KINASE FRAY2"/>
    <property type="match status" value="1"/>
</dbReference>
<dbReference type="GO" id="GO:0004672">
    <property type="term" value="F:protein kinase activity"/>
    <property type="evidence" value="ECO:0007669"/>
    <property type="project" value="InterPro"/>
</dbReference>
<proteinExistence type="inferred from homology"/>
<accession>A0A8K0K5P8</accession>
<evidence type="ECO:0000259" key="3">
    <source>
        <dbReference type="PROSITE" id="PS50011"/>
    </source>
</evidence>
<dbReference type="Gene3D" id="1.10.510.10">
    <property type="entry name" value="Transferase(Phosphotransferase) domain 1"/>
    <property type="match status" value="1"/>
</dbReference>
<dbReference type="PROSITE" id="PS50011">
    <property type="entry name" value="PROTEIN_KINASE_DOM"/>
    <property type="match status" value="1"/>
</dbReference>
<dbReference type="GO" id="GO:1902554">
    <property type="term" value="C:serine/threonine protein kinase complex"/>
    <property type="evidence" value="ECO:0007669"/>
    <property type="project" value="TreeGrafter"/>
</dbReference>
<protein>
    <recommendedName>
        <fullName evidence="3">Protein kinase domain-containing protein</fullName>
    </recommendedName>
</protein>
<reference evidence="4" key="2">
    <citation type="submission" date="2017-10" db="EMBL/GenBank/DDBJ databases">
        <title>Ladona fulva Genome sequencing and assembly.</title>
        <authorList>
            <person name="Murali S."/>
            <person name="Richards S."/>
            <person name="Bandaranaike D."/>
            <person name="Bellair M."/>
            <person name="Blankenburg K."/>
            <person name="Chao H."/>
            <person name="Dinh H."/>
            <person name="Doddapaneni H."/>
            <person name="Dugan-Rocha S."/>
            <person name="Elkadiri S."/>
            <person name="Gnanaolivu R."/>
            <person name="Hernandez B."/>
            <person name="Skinner E."/>
            <person name="Javaid M."/>
            <person name="Lee S."/>
            <person name="Li M."/>
            <person name="Ming W."/>
            <person name="Munidasa M."/>
            <person name="Muniz J."/>
            <person name="Nguyen L."/>
            <person name="Hughes D."/>
            <person name="Osuji N."/>
            <person name="Pu L.-L."/>
            <person name="Puazo M."/>
            <person name="Qu C."/>
            <person name="Quiroz J."/>
            <person name="Raj R."/>
            <person name="Weissenberger G."/>
            <person name="Xin Y."/>
            <person name="Zou X."/>
            <person name="Han Y."/>
            <person name="Worley K."/>
            <person name="Muzny D."/>
            <person name="Gibbs R."/>
        </authorList>
    </citation>
    <scope>NUCLEOTIDE SEQUENCE</scope>
    <source>
        <strain evidence="4">Sampled in the wild</strain>
    </source>
</reference>
<organism evidence="4 5">
    <name type="scientific">Ladona fulva</name>
    <name type="common">Scarce chaser dragonfly</name>
    <name type="synonym">Libellula fulva</name>
    <dbReference type="NCBI Taxonomy" id="123851"/>
    <lineage>
        <taxon>Eukaryota</taxon>
        <taxon>Metazoa</taxon>
        <taxon>Ecdysozoa</taxon>
        <taxon>Arthropoda</taxon>
        <taxon>Hexapoda</taxon>
        <taxon>Insecta</taxon>
        <taxon>Pterygota</taxon>
        <taxon>Palaeoptera</taxon>
        <taxon>Odonata</taxon>
        <taxon>Epiprocta</taxon>
        <taxon>Anisoptera</taxon>
        <taxon>Libelluloidea</taxon>
        <taxon>Libellulidae</taxon>
        <taxon>Ladona</taxon>
    </lineage>
</organism>
<dbReference type="SUPFAM" id="SSF56112">
    <property type="entry name" value="Protein kinase-like (PK-like)"/>
    <property type="match status" value="1"/>
</dbReference>
<dbReference type="GO" id="GO:0043539">
    <property type="term" value="F:protein serine/threonine kinase activator activity"/>
    <property type="evidence" value="ECO:0007669"/>
    <property type="project" value="InterPro"/>
</dbReference>
<dbReference type="EMBL" id="KZ308392">
    <property type="protein sequence ID" value="KAG8228842.1"/>
    <property type="molecule type" value="Genomic_DNA"/>
</dbReference>
<dbReference type="AlphaFoldDB" id="A0A8K0K5P8"/>
<evidence type="ECO:0000313" key="4">
    <source>
        <dbReference type="EMBL" id="KAG8228842.1"/>
    </source>
</evidence>
<name>A0A8K0K5P8_LADFU</name>